<comment type="caution">
    <text evidence="4">The sequence shown here is derived from an EMBL/GenBank/DDBJ whole genome shotgun (WGS) entry which is preliminary data.</text>
</comment>
<reference evidence="4 5" key="1">
    <citation type="journal article" date="2013" name="Genome Announc.">
        <title>Draft Genome Sequence of 'Candidatus Halobonum tyrrellensis' Strain G22, Isolated from the Hypersaline Waters of Lake Tyrrell, Australia.</title>
        <authorList>
            <person name="Ugalde J.A."/>
            <person name="Narasingarao P."/>
            <person name="Kuo S."/>
            <person name="Podell S."/>
            <person name="Allen E.E."/>
        </authorList>
    </citation>
    <scope>NUCLEOTIDE SEQUENCE [LARGE SCALE GENOMIC DNA]</scope>
    <source>
        <strain evidence="4 5">G22</strain>
    </source>
</reference>
<dbReference type="EMBL" id="ASGZ01000064">
    <property type="protein sequence ID" value="ESP87093.1"/>
    <property type="molecule type" value="Genomic_DNA"/>
</dbReference>
<feature type="region of interest" description="Disordered" evidence="1">
    <location>
        <begin position="136"/>
        <end position="155"/>
    </location>
</feature>
<accession>V4HAL3</accession>
<feature type="transmembrane region" description="Helical" evidence="2">
    <location>
        <begin position="34"/>
        <end position="54"/>
    </location>
</feature>
<feature type="domain" description="DUF7575" evidence="3">
    <location>
        <begin position="109"/>
        <end position="134"/>
    </location>
</feature>
<protein>
    <recommendedName>
        <fullName evidence="3">DUF7575 domain-containing protein</fullName>
    </recommendedName>
</protein>
<evidence type="ECO:0000259" key="3">
    <source>
        <dbReference type="Pfam" id="PF24460"/>
    </source>
</evidence>
<keyword evidence="2" id="KW-1133">Transmembrane helix</keyword>
<dbReference type="Pfam" id="PF24460">
    <property type="entry name" value="DUF7575"/>
    <property type="match status" value="1"/>
</dbReference>
<proteinExistence type="predicted"/>
<keyword evidence="5" id="KW-1185">Reference proteome</keyword>
<dbReference type="PATRIC" id="fig|1324957.4.peg.3307"/>
<keyword evidence="2" id="KW-0472">Membrane</keyword>
<evidence type="ECO:0000256" key="1">
    <source>
        <dbReference type="SAM" id="MobiDB-lite"/>
    </source>
</evidence>
<evidence type="ECO:0000313" key="4">
    <source>
        <dbReference type="EMBL" id="ESP87093.1"/>
    </source>
</evidence>
<gene>
    <name evidence="4" type="ORF">K933_16287</name>
</gene>
<organism evidence="4 5">
    <name type="scientific">Candidatus Halobonum tyrrellensis G22</name>
    <dbReference type="NCBI Taxonomy" id="1324957"/>
    <lineage>
        <taxon>Archaea</taxon>
        <taxon>Methanobacteriati</taxon>
        <taxon>Methanobacteriota</taxon>
        <taxon>Stenosarchaea group</taxon>
        <taxon>Halobacteria</taxon>
        <taxon>Halobacteriales</taxon>
        <taxon>Haloferacaceae</taxon>
        <taxon>Candidatus Halobonum</taxon>
    </lineage>
</organism>
<evidence type="ECO:0000256" key="2">
    <source>
        <dbReference type="SAM" id="Phobius"/>
    </source>
</evidence>
<sequence>MNRSVSRKRPWLAALLAALATGFGHLYLRRWGRALAWVVLTVATTVLFVDPAAVEAAANGTVADPLAFAPTLAVAAVSVVDAYLLARVNNAVARMVAARTTEPEAGSAPVACPHCGRELDPDLEFCHWCTAELDRAADREPEGDRPPRDRSAEER</sequence>
<dbReference type="Proteomes" id="UP000017840">
    <property type="component" value="Unassembled WGS sequence"/>
</dbReference>
<dbReference type="OrthoDB" id="204947at2157"/>
<dbReference type="eggNOG" id="arCOG03295">
    <property type="taxonomic scope" value="Archaea"/>
</dbReference>
<dbReference type="InterPro" id="IPR055997">
    <property type="entry name" value="DUF7575"/>
</dbReference>
<dbReference type="AlphaFoldDB" id="V4HAL3"/>
<name>V4HAL3_9EURY</name>
<feature type="transmembrane region" description="Helical" evidence="2">
    <location>
        <begin position="66"/>
        <end position="86"/>
    </location>
</feature>
<evidence type="ECO:0000313" key="5">
    <source>
        <dbReference type="Proteomes" id="UP000017840"/>
    </source>
</evidence>
<dbReference type="RefSeq" id="WP_023395825.1">
    <property type="nucleotide sequence ID" value="NZ_ASGZ01000064.1"/>
</dbReference>
<keyword evidence="2" id="KW-0812">Transmembrane</keyword>